<dbReference type="STRING" id="159449.B4N89_29935"/>
<accession>A0A1T3P6A8</accession>
<evidence type="ECO:0000313" key="4">
    <source>
        <dbReference type="Proteomes" id="UP000190037"/>
    </source>
</evidence>
<reference evidence="3 4" key="1">
    <citation type="submission" date="2017-03" db="EMBL/GenBank/DDBJ databases">
        <title>Draft genome sequence of Streptomyces scabrisporus NF3, endophyte isolated from Amphipterygium adstringens.</title>
        <authorList>
            <person name="Vazquez M."/>
            <person name="Ceapa C.D."/>
            <person name="Rodriguez Luna D."/>
            <person name="Sanchez Esquivel S."/>
        </authorList>
    </citation>
    <scope>NUCLEOTIDE SEQUENCE [LARGE SCALE GENOMIC DNA]</scope>
    <source>
        <strain evidence="3 4">NF3</strain>
    </source>
</reference>
<feature type="transmembrane region" description="Helical" evidence="2">
    <location>
        <begin position="6"/>
        <end position="30"/>
    </location>
</feature>
<dbReference type="Pfam" id="PF03334">
    <property type="entry name" value="PhaG_MnhG_YufB"/>
    <property type="match status" value="1"/>
</dbReference>
<gene>
    <name evidence="3" type="ORF">B4N89_29935</name>
</gene>
<dbReference type="GO" id="GO:0015385">
    <property type="term" value="F:sodium:proton antiporter activity"/>
    <property type="evidence" value="ECO:0007669"/>
    <property type="project" value="TreeGrafter"/>
</dbReference>
<dbReference type="EMBL" id="MWQN01000001">
    <property type="protein sequence ID" value="OPC84583.1"/>
    <property type="molecule type" value="Genomic_DNA"/>
</dbReference>
<proteinExistence type="inferred from homology"/>
<dbReference type="InterPro" id="IPR005133">
    <property type="entry name" value="PhaG_MnhG_YufB"/>
</dbReference>
<evidence type="ECO:0000256" key="2">
    <source>
        <dbReference type="SAM" id="Phobius"/>
    </source>
</evidence>
<protein>
    <submittedName>
        <fullName evidence="3">Sodium:proton antiporter</fullName>
    </submittedName>
</protein>
<comment type="similarity">
    <text evidence="1">Belongs to the CPA3 antiporters (TC 2.A.63) subunit G family.</text>
</comment>
<name>A0A1T3P6A8_9ACTN</name>
<feature type="transmembrane region" description="Helical" evidence="2">
    <location>
        <begin position="67"/>
        <end position="88"/>
    </location>
</feature>
<dbReference type="AlphaFoldDB" id="A0A1T3P6A8"/>
<organism evidence="3 4">
    <name type="scientific">Embleya scabrispora</name>
    <dbReference type="NCBI Taxonomy" id="159449"/>
    <lineage>
        <taxon>Bacteria</taxon>
        <taxon>Bacillati</taxon>
        <taxon>Actinomycetota</taxon>
        <taxon>Actinomycetes</taxon>
        <taxon>Kitasatosporales</taxon>
        <taxon>Streptomycetaceae</taxon>
        <taxon>Embleya</taxon>
    </lineage>
</organism>
<evidence type="ECO:0000313" key="3">
    <source>
        <dbReference type="EMBL" id="OPC84583.1"/>
    </source>
</evidence>
<dbReference type="PANTHER" id="PTHR34703:SF1">
    <property type="entry name" value="ANTIPORTER SUBUNIT MNHG2-RELATED"/>
    <property type="match status" value="1"/>
</dbReference>
<evidence type="ECO:0000256" key="1">
    <source>
        <dbReference type="ARBA" id="ARBA00008404"/>
    </source>
</evidence>
<dbReference type="Proteomes" id="UP000190037">
    <property type="component" value="Unassembled WGS sequence"/>
</dbReference>
<keyword evidence="4" id="KW-1185">Reference proteome</keyword>
<dbReference type="PROSITE" id="PS51257">
    <property type="entry name" value="PROKAR_LIPOPROTEIN"/>
    <property type="match status" value="1"/>
</dbReference>
<keyword evidence="2" id="KW-0812">Transmembrane</keyword>
<dbReference type="PANTHER" id="PTHR34703">
    <property type="entry name" value="ANTIPORTER SUBUNIT MNHG2-RELATED"/>
    <property type="match status" value="1"/>
</dbReference>
<comment type="caution">
    <text evidence="3">The sequence shown here is derived from an EMBL/GenBank/DDBJ whole genome shotgun (WGS) entry which is preliminary data.</text>
</comment>
<dbReference type="OrthoDB" id="3214257at2"/>
<dbReference type="RefSeq" id="WP_078978880.1">
    <property type="nucleotide sequence ID" value="NZ_MWQN01000001.1"/>
</dbReference>
<sequence>MRVGEFADGAAVGCLLAGCALAFVAGVGLLRFPDTLSRMHTVAKPQVLGLLLVTLGLGLRLRSGIDVGMLVMVAFFQLTTVPVATHLVGHAVYRLPHLPTGDLVVDELADHPDPAG</sequence>
<keyword evidence="2" id="KW-0472">Membrane</keyword>
<keyword evidence="2" id="KW-1133">Transmembrane helix</keyword>